<proteinExistence type="inferred from homology"/>
<dbReference type="GO" id="GO:0051536">
    <property type="term" value="F:iron-sulfur cluster binding"/>
    <property type="evidence" value="ECO:0007669"/>
    <property type="project" value="InterPro"/>
</dbReference>
<dbReference type="AlphaFoldDB" id="A0A0S4XQL5"/>
<evidence type="ECO:0000256" key="1">
    <source>
        <dbReference type="ARBA" id="ARBA00006420"/>
    </source>
</evidence>
<feature type="domain" description="NIF system FeS cluster assembly NifU C-terminal" evidence="2">
    <location>
        <begin position="13"/>
        <end position="78"/>
    </location>
</feature>
<dbReference type="Pfam" id="PF01106">
    <property type="entry name" value="NifU"/>
    <property type="match status" value="1"/>
</dbReference>
<dbReference type="EMBL" id="FAXN01000069">
    <property type="protein sequence ID" value="CUV66229.1"/>
    <property type="molecule type" value="Genomic_DNA"/>
</dbReference>
<sequence>MIPFTDEELEPAVNNVIEKVRPSIKLDGGDIKLIGIKNGKIYVQLQGACIGCASSGTTLKYGVERQLKILIHPDLEVVNVPVGYEDKWSELG</sequence>
<reference evidence="3" key="1">
    <citation type="submission" date="2015-11" db="EMBL/GenBank/DDBJ databases">
        <authorList>
            <person name="Zhang Y."/>
            <person name="Guo Z."/>
        </authorList>
    </citation>
    <scope>NUCLEOTIDE SEQUENCE</scope>
    <source>
        <strain evidence="3">BN30871</strain>
    </source>
</reference>
<dbReference type="PANTHER" id="PTHR11178">
    <property type="entry name" value="IRON-SULFUR CLUSTER SCAFFOLD PROTEIN NFU-RELATED"/>
    <property type="match status" value="1"/>
</dbReference>
<dbReference type="Gene3D" id="3.30.300.130">
    <property type="entry name" value="Fe-S cluster assembly (FSCA)"/>
    <property type="match status" value="1"/>
</dbReference>
<dbReference type="GO" id="GO:0005506">
    <property type="term" value="F:iron ion binding"/>
    <property type="evidence" value="ECO:0007669"/>
    <property type="project" value="InterPro"/>
</dbReference>
<dbReference type="PANTHER" id="PTHR11178:SF1">
    <property type="entry name" value="NFU1 IRON-SULFUR CLUSTER SCAFFOLD HOMOLOG, MITOCHONDRIAL"/>
    <property type="match status" value="1"/>
</dbReference>
<accession>A0A0S4XQL5</accession>
<gene>
    <name evidence="3" type="ORF">BN3087_660059</name>
</gene>
<dbReference type="GO" id="GO:0016226">
    <property type="term" value="P:iron-sulfur cluster assembly"/>
    <property type="evidence" value="ECO:0007669"/>
    <property type="project" value="InterPro"/>
</dbReference>
<protein>
    <submittedName>
        <fullName evidence="3">Nitrogen-fixing NifU-like protein</fullName>
    </submittedName>
</protein>
<dbReference type="InterPro" id="IPR001075">
    <property type="entry name" value="NIF_FeS_clus_asmbl_NifU_C"/>
</dbReference>
<organism evidence="3">
    <name type="scientific">Sulfurovum sp. enrichment culture clone C5</name>
    <dbReference type="NCBI Taxonomy" id="497650"/>
    <lineage>
        <taxon>Bacteria</taxon>
        <taxon>Pseudomonadati</taxon>
        <taxon>Campylobacterota</taxon>
        <taxon>Epsilonproteobacteria</taxon>
        <taxon>Campylobacterales</taxon>
        <taxon>Sulfurovaceae</taxon>
        <taxon>Sulfurovum</taxon>
        <taxon>environmental samples</taxon>
    </lineage>
</organism>
<dbReference type="SUPFAM" id="SSF117916">
    <property type="entry name" value="Fe-S cluster assembly (FSCA) domain-like"/>
    <property type="match status" value="1"/>
</dbReference>
<comment type="similarity">
    <text evidence="1">Belongs to the NifU family.</text>
</comment>
<dbReference type="InterPro" id="IPR034904">
    <property type="entry name" value="FSCA_dom_sf"/>
</dbReference>
<evidence type="ECO:0000259" key="2">
    <source>
        <dbReference type="Pfam" id="PF01106"/>
    </source>
</evidence>
<name>A0A0S4XQL5_9BACT</name>
<evidence type="ECO:0000313" key="3">
    <source>
        <dbReference type="EMBL" id="CUV66229.1"/>
    </source>
</evidence>